<dbReference type="InterPro" id="IPR002775">
    <property type="entry name" value="DNA/RNA-bd_Alba-like"/>
</dbReference>
<organism evidence="4 5">
    <name type="scientific">Stylonychia lemnae</name>
    <name type="common">Ciliate</name>
    <dbReference type="NCBI Taxonomy" id="5949"/>
    <lineage>
        <taxon>Eukaryota</taxon>
        <taxon>Sar</taxon>
        <taxon>Alveolata</taxon>
        <taxon>Ciliophora</taxon>
        <taxon>Intramacronucleata</taxon>
        <taxon>Spirotrichea</taxon>
        <taxon>Stichotrichia</taxon>
        <taxon>Sporadotrichida</taxon>
        <taxon>Oxytrichidae</taxon>
        <taxon>Stylonychinae</taxon>
        <taxon>Stylonychia</taxon>
    </lineage>
</organism>
<sequence length="380" mass="44095">MKRASGQEYERWELCVKAGLNINQYVGYARAQFFDDNRRFVVVKARGQAIENALKVVQLVKENMGDIHSQSKLYLMVDSKSFGHNNARGKSSQSRTRSRGKQVQFTSDINPEEDEGFSSHDTIIEDWEKYSKDKYKKQLRVLPAIEVILSKNVINQNDPGYQKPAIRIQTIFHGTQVSKVKKSQSKQEKIMRRRNLNNEFFFSKKEVSSPSNSGQSSKGFKKQKIYNSQESFKSFNSSRNQMESKENVNRSNTQFFQDESIFGNLTNNYSQLSRFSHPNQAANDFQPQRRFNDHFDNGQDLNGGIKLQSTMKRLDRHRFSVDKQLGLSLSELENRGGQKERSQDRRMMLNGPIMRGSSKHARAFGKENEENYQVKKLKRK</sequence>
<dbReference type="Pfam" id="PF01918">
    <property type="entry name" value="Alba"/>
    <property type="match status" value="1"/>
</dbReference>
<feature type="compositionally biased region" description="Low complexity" evidence="2">
    <location>
        <begin position="208"/>
        <end position="218"/>
    </location>
</feature>
<keyword evidence="5" id="KW-1185">Reference proteome</keyword>
<evidence type="ECO:0000313" key="5">
    <source>
        <dbReference type="Proteomes" id="UP000039865"/>
    </source>
</evidence>
<dbReference type="InterPro" id="IPR036882">
    <property type="entry name" value="Alba-like_dom_sf"/>
</dbReference>
<protein>
    <recommendedName>
        <fullName evidence="3">DNA/RNA-binding protein Alba-like domain-containing protein</fullName>
    </recommendedName>
</protein>
<dbReference type="Proteomes" id="UP000039865">
    <property type="component" value="Unassembled WGS sequence"/>
</dbReference>
<feature type="compositionally biased region" description="Basic and acidic residues" evidence="2">
    <location>
        <begin position="364"/>
        <end position="373"/>
    </location>
</feature>
<feature type="region of interest" description="Disordered" evidence="2">
    <location>
        <begin position="84"/>
        <end position="117"/>
    </location>
</feature>
<evidence type="ECO:0000256" key="1">
    <source>
        <dbReference type="ARBA" id="ARBA00022884"/>
    </source>
</evidence>
<gene>
    <name evidence="4" type="primary">Contig15923.g16975</name>
    <name evidence="4" type="ORF">STYLEM_11530</name>
</gene>
<feature type="compositionally biased region" description="Basic and acidic residues" evidence="2">
    <location>
        <begin position="332"/>
        <end position="347"/>
    </location>
</feature>
<accession>A0A078AM86</accession>
<feature type="region of interest" description="Disordered" evidence="2">
    <location>
        <begin position="202"/>
        <end position="223"/>
    </location>
</feature>
<name>A0A078AM86_STYLE</name>
<proteinExistence type="predicted"/>
<keyword evidence="1" id="KW-0694">RNA-binding</keyword>
<dbReference type="GO" id="GO:0003723">
    <property type="term" value="F:RNA binding"/>
    <property type="evidence" value="ECO:0007669"/>
    <property type="project" value="UniProtKB-KW"/>
</dbReference>
<feature type="region of interest" description="Disordered" evidence="2">
    <location>
        <begin position="331"/>
        <end position="380"/>
    </location>
</feature>
<evidence type="ECO:0000313" key="4">
    <source>
        <dbReference type="EMBL" id="CDW82497.1"/>
    </source>
</evidence>
<dbReference type="EMBL" id="CCKQ01010967">
    <property type="protein sequence ID" value="CDW82497.1"/>
    <property type="molecule type" value="Genomic_DNA"/>
</dbReference>
<dbReference type="OrthoDB" id="424402at2759"/>
<evidence type="ECO:0000256" key="2">
    <source>
        <dbReference type="SAM" id="MobiDB-lite"/>
    </source>
</evidence>
<dbReference type="InParanoid" id="A0A078AM86"/>
<dbReference type="Gene3D" id="3.30.110.20">
    <property type="entry name" value="Alba-like domain"/>
    <property type="match status" value="1"/>
</dbReference>
<feature type="domain" description="DNA/RNA-binding protein Alba-like" evidence="3">
    <location>
        <begin position="16"/>
        <end position="73"/>
    </location>
</feature>
<evidence type="ECO:0000259" key="3">
    <source>
        <dbReference type="Pfam" id="PF01918"/>
    </source>
</evidence>
<reference evidence="4 5" key="1">
    <citation type="submission" date="2014-06" db="EMBL/GenBank/DDBJ databases">
        <authorList>
            <person name="Swart Estienne"/>
        </authorList>
    </citation>
    <scope>NUCLEOTIDE SEQUENCE [LARGE SCALE GENOMIC DNA]</scope>
    <source>
        <strain evidence="4 5">130c</strain>
    </source>
</reference>
<dbReference type="AlphaFoldDB" id="A0A078AM86"/>
<feature type="compositionally biased region" description="Polar residues" evidence="2">
    <location>
        <begin position="84"/>
        <end position="109"/>
    </location>
</feature>
<dbReference type="SUPFAM" id="SSF82704">
    <property type="entry name" value="AlbA-like"/>
    <property type="match status" value="1"/>
</dbReference>